<name>A0A5C5XER5_9PLAN</name>
<feature type="transmembrane region" description="Helical" evidence="6">
    <location>
        <begin position="306"/>
        <end position="322"/>
    </location>
</feature>
<keyword evidence="2 6" id="KW-0812">Transmembrane</keyword>
<dbReference type="SUPFAM" id="SSF48452">
    <property type="entry name" value="TPR-like"/>
    <property type="match status" value="1"/>
</dbReference>
<feature type="transmembrane region" description="Helical" evidence="6">
    <location>
        <begin position="425"/>
        <end position="444"/>
    </location>
</feature>
<reference evidence="8 9" key="1">
    <citation type="submission" date="2019-02" db="EMBL/GenBank/DDBJ databases">
        <title>Deep-cultivation of Planctomycetes and their phenomic and genomic characterization uncovers novel biology.</title>
        <authorList>
            <person name="Wiegand S."/>
            <person name="Jogler M."/>
            <person name="Boedeker C."/>
            <person name="Pinto D."/>
            <person name="Vollmers J."/>
            <person name="Rivas-Marin E."/>
            <person name="Kohn T."/>
            <person name="Peeters S.H."/>
            <person name="Heuer A."/>
            <person name="Rast P."/>
            <person name="Oberbeckmann S."/>
            <person name="Bunk B."/>
            <person name="Jeske O."/>
            <person name="Meyerdierks A."/>
            <person name="Storesund J.E."/>
            <person name="Kallscheuer N."/>
            <person name="Luecker S."/>
            <person name="Lage O.M."/>
            <person name="Pohl T."/>
            <person name="Merkel B.J."/>
            <person name="Hornburger P."/>
            <person name="Mueller R.-W."/>
            <person name="Bruemmer F."/>
            <person name="Labrenz M."/>
            <person name="Spormann A.M."/>
            <person name="Op Den Camp H."/>
            <person name="Overmann J."/>
            <person name="Amann R."/>
            <person name="Jetten M.S.M."/>
            <person name="Mascher T."/>
            <person name="Medema M.H."/>
            <person name="Devos D.P."/>
            <person name="Kaster A.-K."/>
            <person name="Ovreas L."/>
            <person name="Rohde M."/>
            <person name="Galperin M.Y."/>
            <person name="Jogler C."/>
        </authorList>
    </citation>
    <scope>NUCLEOTIDE SEQUENCE [LARGE SCALE GENOMIC DNA]</scope>
    <source>
        <strain evidence="8 9">Pan54</strain>
    </source>
</reference>
<dbReference type="InterPro" id="IPR011990">
    <property type="entry name" value="TPR-like_helical_dom_sf"/>
</dbReference>
<feature type="domain" description="O-antigen ligase-related" evidence="7">
    <location>
        <begin position="291"/>
        <end position="431"/>
    </location>
</feature>
<evidence type="ECO:0000256" key="2">
    <source>
        <dbReference type="ARBA" id="ARBA00022692"/>
    </source>
</evidence>
<feature type="transmembrane region" description="Helical" evidence="6">
    <location>
        <begin position="95"/>
        <end position="116"/>
    </location>
</feature>
<keyword evidence="3 6" id="KW-1133">Transmembrane helix</keyword>
<dbReference type="GO" id="GO:0016020">
    <property type="term" value="C:membrane"/>
    <property type="evidence" value="ECO:0007669"/>
    <property type="project" value="UniProtKB-SubCell"/>
</dbReference>
<dbReference type="InterPro" id="IPR051533">
    <property type="entry name" value="WaaL-like"/>
</dbReference>
<feature type="transmembrane region" description="Helical" evidence="6">
    <location>
        <begin position="334"/>
        <end position="353"/>
    </location>
</feature>
<keyword evidence="9" id="KW-1185">Reference proteome</keyword>
<feature type="transmembrane region" description="Helical" evidence="6">
    <location>
        <begin position="246"/>
        <end position="271"/>
    </location>
</feature>
<feature type="transmembrane region" description="Helical" evidence="6">
    <location>
        <begin position="492"/>
        <end position="509"/>
    </location>
</feature>
<proteinExistence type="predicted"/>
<protein>
    <submittedName>
        <fullName evidence="8">O-Antigen ligase</fullName>
    </submittedName>
</protein>
<dbReference type="RefSeq" id="WP_146502523.1">
    <property type="nucleotide sequence ID" value="NZ_SJPG01000001.1"/>
</dbReference>
<keyword evidence="8" id="KW-0436">Ligase</keyword>
<dbReference type="GO" id="GO:0016874">
    <property type="term" value="F:ligase activity"/>
    <property type="evidence" value="ECO:0007669"/>
    <property type="project" value="UniProtKB-KW"/>
</dbReference>
<dbReference type="OrthoDB" id="274640at2"/>
<feature type="transmembrane region" description="Helical" evidence="6">
    <location>
        <begin position="35"/>
        <end position="54"/>
    </location>
</feature>
<dbReference type="InterPro" id="IPR007016">
    <property type="entry name" value="O-antigen_ligase-rel_domated"/>
</dbReference>
<organism evidence="8 9">
    <name type="scientific">Rubinisphaera italica</name>
    <dbReference type="NCBI Taxonomy" id="2527969"/>
    <lineage>
        <taxon>Bacteria</taxon>
        <taxon>Pseudomonadati</taxon>
        <taxon>Planctomycetota</taxon>
        <taxon>Planctomycetia</taxon>
        <taxon>Planctomycetales</taxon>
        <taxon>Planctomycetaceae</taxon>
        <taxon>Rubinisphaera</taxon>
    </lineage>
</organism>
<dbReference type="Gene3D" id="1.25.40.10">
    <property type="entry name" value="Tetratricopeptide repeat domain"/>
    <property type="match status" value="1"/>
</dbReference>
<feature type="transmembrane region" description="Helical" evidence="6">
    <location>
        <begin position="151"/>
        <end position="172"/>
    </location>
</feature>
<evidence type="ECO:0000259" key="7">
    <source>
        <dbReference type="Pfam" id="PF04932"/>
    </source>
</evidence>
<dbReference type="Pfam" id="PF04932">
    <property type="entry name" value="Wzy_C"/>
    <property type="match status" value="1"/>
</dbReference>
<accession>A0A5C5XER5</accession>
<dbReference type="AlphaFoldDB" id="A0A5C5XER5"/>
<dbReference type="Proteomes" id="UP000316095">
    <property type="component" value="Unassembled WGS sequence"/>
</dbReference>
<feature type="transmembrane region" description="Helical" evidence="6">
    <location>
        <begin position="568"/>
        <end position="586"/>
    </location>
</feature>
<gene>
    <name evidence="8" type="ORF">Pan54_11060</name>
</gene>
<keyword evidence="4 6" id="KW-0472">Membrane</keyword>
<feature type="transmembrane region" description="Helical" evidence="6">
    <location>
        <begin position="122"/>
        <end position="139"/>
    </location>
</feature>
<comment type="caution">
    <text evidence="8">The sequence shown here is derived from an EMBL/GenBank/DDBJ whole genome shotgun (WGS) entry which is preliminary data.</text>
</comment>
<dbReference type="EMBL" id="SJPG01000001">
    <property type="protein sequence ID" value="TWT60392.1"/>
    <property type="molecule type" value="Genomic_DNA"/>
</dbReference>
<dbReference type="PANTHER" id="PTHR37422">
    <property type="entry name" value="TEICHURONIC ACID BIOSYNTHESIS PROTEIN TUAE"/>
    <property type="match status" value="1"/>
</dbReference>
<evidence type="ECO:0000313" key="8">
    <source>
        <dbReference type="EMBL" id="TWT60392.1"/>
    </source>
</evidence>
<evidence type="ECO:0000313" key="9">
    <source>
        <dbReference type="Proteomes" id="UP000316095"/>
    </source>
</evidence>
<sequence>MKPTPSKPHREGLQKSKAVPGSDDQKFPQIPNQSYGLPIFWCLVNALIWCQLFLPAESVGQGDLVLIHSCWFGILAIAGWGIYKFSDQPLVFDGIDLFLSLLCAGPVLSFFSMWITGGELRTGLFFVWAWLATAITVLLMRRLIPLFSIKLPVVIVLGTALLMSFLGIYQHFYFYASAEAEVLPLIENYQRAVQNLESSNNSEFARQRALEKKSAVERELSRMGVPREPHAQQMFVQRLRDSREPFGFFALANTFGGFLALALVLAMGVVMYRAVDSSNRIQFVISIVVWVFLAYCLILTKSRTAWVGSFICLAGLLVFHIGRVKYTGIVLVKYLGAGIAVILIIVGIAFWTGSLDLKVVMESSKSLTYRLDYWKSSWEMLQKHFVFGAGPGNFRQHYLEFKLPQSSEEILDPHNLWFDAWSNGGLISLFGMVGLIVFGIISLLRKNAPGNQLQSLELNSSTQSVIIVAFLSVAISGLLAPPETVRYFEETGFWILAMILSALLMNWLVKNWKIPDTVLVWAALSMVIHLHGAGGFSMPIILQLILIFAFSTRPIRPTLHVNPRLSGFLMLGTGLAMFGMSIPSVIRPRLAESVAMSKLPQTQSSSSYRRTIQEWIVVDGWNPNPWFQLSSQLRQESRQSDDPEKLQEACQMLEQAISRDPATYQYFAELAACQYEYYQRAGSIQSLDAAIESQKQAVSRYPTKPELQVQLADYFLMANRIESAKIAAAEALRLDQINHQFGHTDRYLDEIQLKLLQEIMETAGSVPTS</sequence>
<feature type="region of interest" description="Disordered" evidence="5">
    <location>
        <begin position="1"/>
        <end position="25"/>
    </location>
</feature>
<feature type="transmembrane region" description="Helical" evidence="6">
    <location>
        <begin position="283"/>
        <end position="300"/>
    </location>
</feature>
<evidence type="ECO:0000256" key="3">
    <source>
        <dbReference type="ARBA" id="ARBA00022989"/>
    </source>
</evidence>
<feature type="transmembrane region" description="Helical" evidence="6">
    <location>
        <begin position="66"/>
        <end position="83"/>
    </location>
</feature>
<evidence type="ECO:0000256" key="1">
    <source>
        <dbReference type="ARBA" id="ARBA00004141"/>
    </source>
</evidence>
<comment type="subcellular location">
    <subcellularLocation>
        <location evidence="1">Membrane</location>
        <topology evidence="1">Multi-pass membrane protein</topology>
    </subcellularLocation>
</comment>
<feature type="transmembrane region" description="Helical" evidence="6">
    <location>
        <begin position="521"/>
        <end position="548"/>
    </location>
</feature>
<dbReference type="PANTHER" id="PTHR37422:SF13">
    <property type="entry name" value="LIPOPOLYSACCHARIDE BIOSYNTHESIS PROTEIN PA4999-RELATED"/>
    <property type="match status" value="1"/>
</dbReference>
<evidence type="ECO:0000256" key="6">
    <source>
        <dbReference type="SAM" id="Phobius"/>
    </source>
</evidence>
<feature type="transmembrane region" description="Helical" evidence="6">
    <location>
        <begin position="464"/>
        <end position="480"/>
    </location>
</feature>
<evidence type="ECO:0000256" key="4">
    <source>
        <dbReference type="ARBA" id="ARBA00023136"/>
    </source>
</evidence>
<evidence type="ECO:0000256" key="5">
    <source>
        <dbReference type="SAM" id="MobiDB-lite"/>
    </source>
</evidence>